<comment type="caution">
    <text evidence="2">The sequence shown here is derived from an EMBL/GenBank/DDBJ whole genome shotgun (WGS) entry which is preliminary data.</text>
</comment>
<keyword evidence="1" id="KW-0732">Signal</keyword>
<name>A0A938B6X3_UNCTE</name>
<organism evidence="2 3">
    <name type="scientific">Tectimicrobiota bacterium</name>
    <dbReference type="NCBI Taxonomy" id="2528274"/>
    <lineage>
        <taxon>Bacteria</taxon>
        <taxon>Pseudomonadati</taxon>
        <taxon>Nitrospinota/Tectimicrobiota group</taxon>
        <taxon>Candidatus Tectimicrobiota</taxon>
    </lineage>
</organism>
<dbReference type="SUPFAM" id="SSF89392">
    <property type="entry name" value="Prokaryotic lipoproteins and lipoprotein localization factors"/>
    <property type="match status" value="1"/>
</dbReference>
<dbReference type="EMBL" id="VGLS01001088">
    <property type="protein sequence ID" value="MBM3226875.1"/>
    <property type="molecule type" value="Genomic_DNA"/>
</dbReference>
<sequence>MYKFVWRHVGHPGWWIQHLALALCLTCLPPIVGASQSADLESLLDKIQLAYERTSALTADFDQVATLTSLNRQQTSSGQVYIEKPHAIRWEYAKPEAQTILYDGTTLRIYTPKRRQLLQSSIDEQNRTNVALLFLAGVGKLRDSFEVRVLTSPESQLAYLLLMPRSSQAGFTELHIAVNLQNYFVEKLLIHDSIGNLTEIRLASLKTHAALPAKTFDLVLPPDTEILTPTDFTGRK</sequence>
<reference evidence="2" key="1">
    <citation type="submission" date="2019-03" db="EMBL/GenBank/DDBJ databases">
        <title>Lake Tanganyika Metagenome-Assembled Genomes (MAGs).</title>
        <authorList>
            <person name="Tran P."/>
        </authorList>
    </citation>
    <scope>NUCLEOTIDE SEQUENCE</scope>
    <source>
        <strain evidence="2">K_DeepCast_65m_m2_066</strain>
    </source>
</reference>
<evidence type="ECO:0000256" key="1">
    <source>
        <dbReference type="ARBA" id="ARBA00022729"/>
    </source>
</evidence>
<gene>
    <name evidence="2" type="ORF">FJZ47_24175</name>
</gene>
<dbReference type="PANTHER" id="PTHR35869">
    <property type="entry name" value="OUTER-MEMBRANE LIPOPROTEIN CARRIER PROTEIN"/>
    <property type="match status" value="1"/>
</dbReference>
<dbReference type="CDD" id="cd16325">
    <property type="entry name" value="LolA"/>
    <property type="match status" value="1"/>
</dbReference>
<dbReference type="AlphaFoldDB" id="A0A938B6X3"/>
<accession>A0A938B6X3</accession>
<dbReference type="PANTHER" id="PTHR35869:SF1">
    <property type="entry name" value="OUTER-MEMBRANE LIPOPROTEIN CARRIER PROTEIN"/>
    <property type="match status" value="1"/>
</dbReference>
<keyword evidence="2" id="KW-0449">Lipoprotein</keyword>
<dbReference type="Proteomes" id="UP000712673">
    <property type="component" value="Unassembled WGS sequence"/>
</dbReference>
<dbReference type="InterPro" id="IPR029046">
    <property type="entry name" value="LolA/LolB/LppX"/>
</dbReference>
<evidence type="ECO:0000313" key="3">
    <source>
        <dbReference type="Proteomes" id="UP000712673"/>
    </source>
</evidence>
<protein>
    <submittedName>
        <fullName evidence="2">Outer membrane lipoprotein carrier protein LolA</fullName>
    </submittedName>
</protein>
<proteinExistence type="predicted"/>
<dbReference type="Gene3D" id="2.50.20.10">
    <property type="entry name" value="Lipoprotein localisation LolA/LolB/LppX"/>
    <property type="match status" value="1"/>
</dbReference>
<dbReference type="InterPro" id="IPR004564">
    <property type="entry name" value="OM_lipoprot_carrier_LolA-like"/>
</dbReference>
<evidence type="ECO:0000313" key="2">
    <source>
        <dbReference type="EMBL" id="MBM3226875.1"/>
    </source>
</evidence>
<dbReference type="Pfam" id="PF03548">
    <property type="entry name" value="LolA"/>
    <property type="match status" value="1"/>
</dbReference>